<evidence type="ECO:0000313" key="1">
    <source>
        <dbReference type="EMBL" id="PWA86270.1"/>
    </source>
</evidence>
<dbReference type="Proteomes" id="UP000245207">
    <property type="component" value="Unassembled WGS sequence"/>
</dbReference>
<name>A0A2U1PKI3_ARTAN</name>
<comment type="caution">
    <text evidence="1">The sequence shown here is derived from an EMBL/GenBank/DDBJ whole genome shotgun (WGS) entry which is preliminary data.</text>
</comment>
<proteinExistence type="predicted"/>
<sequence length="64" mass="7185">MAKTVKRLVNTKAKDIGSIVMSSPRDDPKMVANFKDLLEKMFLLDPDKRITVQQALGHPFITGK</sequence>
<dbReference type="Gene3D" id="1.10.510.10">
    <property type="entry name" value="Transferase(Phosphotransferase) domain 1"/>
    <property type="match status" value="1"/>
</dbReference>
<dbReference type="GO" id="GO:0016301">
    <property type="term" value="F:kinase activity"/>
    <property type="evidence" value="ECO:0007669"/>
    <property type="project" value="UniProtKB-KW"/>
</dbReference>
<accession>A0A2U1PKI3</accession>
<keyword evidence="1" id="KW-0808">Transferase</keyword>
<keyword evidence="2" id="KW-1185">Reference proteome</keyword>
<organism evidence="1 2">
    <name type="scientific">Artemisia annua</name>
    <name type="common">Sweet wormwood</name>
    <dbReference type="NCBI Taxonomy" id="35608"/>
    <lineage>
        <taxon>Eukaryota</taxon>
        <taxon>Viridiplantae</taxon>
        <taxon>Streptophyta</taxon>
        <taxon>Embryophyta</taxon>
        <taxon>Tracheophyta</taxon>
        <taxon>Spermatophyta</taxon>
        <taxon>Magnoliopsida</taxon>
        <taxon>eudicotyledons</taxon>
        <taxon>Gunneridae</taxon>
        <taxon>Pentapetalae</taxon>
        <taxon>asterids</taxon>
        <taxon>campanulids</taxon>
        <taxon>Asterales</taxon>
        <taxon>Asteraceae</taxon>
        <taxon>Asteroideae</taxon>
        <taxon>Anthemideae</taxon>
        <taxon>Artemisiinae</taxon>
        <taxon>Artemisia</taxon>
    </lineage>
</organism>
<protein>
    <submittedName>
        <fullName evidence="1">Protein kinase superfamily protein</fullName>
    </submittedName>
</protein>
<dbReference type="AlphaFoldDB" id="A0A2U1PKI3"/>
<keyword evidence="1" id="KW-0418">Kinase</keyword>
<dbReference type="SUPFAM" id="SSF56112">
    <property type="entry name" value="Protein kinase-like (PK-like)"/>
    <property type="match status" value="1"/>
</dbReference>
<dbReference type="EMBL" id="PKPP01001036">
    <property type="protein sequence ID" value="PWA86270.1"/>
    <property type="molecule type" value="Genomic_DNA"/>
</dbReference>
<evidence type="ECO:0000313" key="2">
    <source>
        <dbReference type="Proteomes" id="UP000245207"/>
    </source>
</evidence>
<gene>
    <name evidence="1" type="ORF">CTI12_AA141680</name>
</gene>
<dbReference type="OrthoDB" id="3967at2759"/>
<dbReference type="STRING" id="35608.A0A2U1PKI3"/>
<dbReference type="InterPro" id="IPR011009">
    <property type="entry name" value="Kinase-like_dom_sf"/>
</dbReference>
<reference evidence="1 2" key="1">
    <citation type="journal article" date="2018" name="Mol. Plant">
        <title>The genome of Artemisia annua provides insight into the evolution of Asteraceae family and artemisinin biosynthesis.</title>
        <authorList>
            <person name="Shen Q."/>
            <person name="Zhang L."/>
            <person name="Liao Z."/>
            <person name="Wang S."/>
            <person name="Yan T."/>
            <person name="Shi P."/>
            <person name="Liu M."/>
            <person name="Fu X."/>
            <person name="Pan Q."/>
            <person name="Wang Y."/>
            <person name="Lv Z."/>
            <person name="Lu X."/>
            <person name="Zhang F."/>
            <person name="Jiang W."/>
            <person name="Ma Y."/>
            <person name="Chen M."/>
            <person name="Hao X."/>
            <person name="Li L."/>
            <person name="Tang Y."/>
            <person name="Lv G."/>
            <person name="Zhou Y."/>
            <person name="Sun X."/>
            <person name="Brodelius P.E."/>
            <person name="Rose J.K.C."/>
            <person name="Tang K."/>
        </authorList>
    </citation>
    <scope>NUCLEOTIDE SEQUENCE [LARGE SCALE GENOMIC DNA]</scope>
    <source>
        <strain evidence="2">cv. Huhao1</strain>
        <tissue evidence="1">Leaf</tissue>
    </source>
</reference>